<keyword evidence="3" id="KW-1185">Reference proteome</keyword>
<dbReference type="Pfam" id="PF00201">
    <property type="entry name" value="UDPGT"/>
    <property type="match status" value="1"/>
</dbReference>
<dbReference type="InterPro" id="IPR050426">
    <property type="entry name" value="Glycosyltransferase_28"/>
</dbReference>
<dbReference type="EMBL" id="CP099420">
    <property type="protein sequence ID" value="USW50483.1"/>
    <property type="molecule type" value="Genomic_DNA"/>
</dbReference>
<reference evidence="2" key="1">
    <citation type="submission" date="2022-06" db="EMBL/GenBank/DDBJ databases">
        <title>Complete genome sequences of two strains of the flax pathogen Septoria linicola.</title>
        <authorList>
            <person name="Lapalu N."/>
            <person name="Simon A."/>
            <person name="Demenou B."/>
            <person name="Paumier D."/>
            <person name="Guillot M.-P."/>
            <person name="Gout L."/>
            <person name="Valade R."/>
        </authorList>
    </citation>
    <scope>NUCLEOTIDE SEQUENCE</scope>
    <source>
        <strain evidence="2">SE15195</strain>
    </source>
</reference>
<dbReference type="OrthoDB" id="5835829at2759"/>
<dbReference type="SUPFAM" id="SSF53756">
    <property type="entry name" value="UDP-Glycosyltransferase/glycogen phosphorylase"/>
    <property type="match status" value="1"/>
</dbReference>
<dbReference type="Gene3D" id="3.40.50.2000">
    <property type="entry name" value="Glycogen Phosphorylase B"/>
    <property type="match status" value="2"/>
</dbReference>
<gene>
    <name evidence="2" type="ORF">Slin15195_G038020</name>
</gene>
<dbReference type="PANTHER" id="PTHR48050:SF13">
    <property type="entry name" value="STEROL 3-BETA-GLUCOSYLTRANSFERASE UGT80A2"/>
    <property type="match status" value="1"/>
</dbReference>
<evidence type="ECO:0000313" key="3">
    <source>
        <dbReference type="Proteomes" id="UP001056384"/>
    </source>
</evidence>
<proteinExistence type="predicted"/>
<evidence type="ECO:0000313" key="2">
    <source>
        <dbReference type="EMBL" id="USW50483.1"/>
    </source>
</evidence>
<keyword evidence="1" id="KW-0808">Transferase</keyword>
<dbReference type="AlphaFoldDB" id="A0A9Q9ANZ9"/>
<sequence>MQATRRGPNNLVLGTTNGDGLLASVIPAGVKGIDKLCTQMQILLDPWTPEDHFSIYKQILAVIDEVDPAVVVLDTLFFPGVEAARTRNRVHAIISPNLASDTFGSAQPRLGMLWKYPALGSGYPFPVPLTSILPNIYLNMRIIGAILRLSYFSTKCHFLKAQGIQNAMDLTTTYRPDVPWITQTLPAAAFPLDIIPPNVTLAGPILLSTAPAHTQDPELMMWIDRAPTILINLGTLFTYSIIQAHQMAAAIEIVLQETPSIQVLWKLTPSPSVKDRINPQTSSSYLKSTGRVKVVEWFTIDPAALLVEKNIIAVVTHGGAGGYHEAIASGVPQVVVPLWADLYNFAQLAESRGVGVWACREMSPEWSGECLAEAILNVVVGQRAREVRRKADEMRKECERWGVGRDVAGDAIAGLARSGR</sequence>
<accession>A0A9Q9ANZ9</accession>
<protein>
    <submittedName>
        <fullName evidence="2">UDP-glucuronosyl/UDP-glucosyltransferase</fullName>
    </submittedName>
</protein>
<dbReference type="GO" id="GO:0008194">
    <property type="term" value="F:UDP-glycosyltransferase activity"/>
    <property type="evidence" value="ECO:0007669"/>
    <property type="project" value="InterPro"/>
</dbReference>
<organism evidence="2 3">
    <name type="scientific">Septoria linicola</name>
    <dbReference type="NCBI Taxonomy" id="215465"/>
    <lineage>
        <taxon>Eukaryota</taxon>
        <taxon>Fungi</taxon>
        <taxon>Dikarya</taxon>
        <taxon>Ascomycota</taxon>
        <taxon>Pezizomycotina</taxon>
        <taxon>Dothideomycetes</taxon>
        <taxon>Dothideomycetidae</taxon>
        <taxon>Mycosphaerellales</taxon>
        <taxon>Mycosphaerellaceae</taxon>
        <taxon>Septoria</taxon>
    </lineage>
</organism>
<dbReference type="InterPro" id="IPR002213">
    <property type="entry name" value="UDP_glucos_trans"/>
</dbReference>
<dbReference type="CDD" id="cd03784">
    <property type="entry name" value="GT1_Gtf-like"/>
    <property type="match status" value="1"/>
</dbReference>
<dbReference type="Proteomes" id="UP001056384">
    <property type="component" value="Chromosome 3"/>
</dbReference>
<dbReference type="PANTHER" id="PTHR48050">
    <property type="entry name" value="STEROL 3-BETA-GLUCOSYLTRANSFERASE"/>
    <property type="match status" value="1"/>
</dbReference>
<name>A0A9Q9ANZ9_9PEZI</name>
<evidence type="ECO:0000256" key="1">
    <source>
        <dbReference type="ARBA" id="ARBA00022679"/>
    </source>
</evidence>